<feature type="transmembrane region" description="Helical" evidence="1">
    <location>
        <begin position="17"/>
        <end position="36"/>
    </location>
</feature>
<proteinExistence type="predicted"/>
<dbReference type="Proteomes" id="UP000824232">
    <property type="component" value="Unassembled WGS sequence"/>
</dbReference>
<keyword evidence="1" id="KW-1133">Transmembrane helix</keyword>
<reference evidence="2" key="1">
    <citation type="submission" date="2020-10" db="EMBL/GenBank/DDBJ databases">
        <authorList>
            <person name="Gilroy R."/>
        </authorList>
    </citation>
    <scope>NUCLEOTIDE SEQUENCE</scope>
    <source>
        <strain evidence="2">CHK184-20233</strain>
    </source>
</reference>
<evidence type="ECO:0000313" key="3">
    <source>
        <dbReference type="Proteomes" id="UP000824232"/>
    </source>
</evidence>
<reference evidence="2" key="2">
    <citation type="journal article" date="2021" name="PeerJ">
        <title>Extensive microbial diversity within the chicken gut microbiome revealed by metagenomics and culture.</title>
        <authorList>
            <person name="Gilroy R."/>
            <person name="Ravi A."/>
            <person name="Getino M."/>
            <person name="Pursley I."/>
            <person name="Horton D.L."/>
            <person name="Alikhan N.F."/>
            <person name="Baker D."/>
            <person name="Gharbi K."/>
            <person name="Hall N."/>
            <person name="Watson M."/>
            <person name="Adriaenssens E.M."/>
            <person name="Foster-Nyarko E."/>
            <person name="Jarju S."/>
            <person name="Secka A."/>
            <person name="Antonio M."/>
            <person name="Oren A."/>
            <person name="Chaudhuri R.R."/>
            <person name="La Ragione R."/>
            <person name="Hildebrand F."/>
            <person name="Pallen M.J."/>
        </authorList>
    </citation>
    <scope>NUCLEOTIDE SEQUENCE</scope>
    <source>
        <strain evidence="2">CHK184-20233</strain>
    </source>
</reference>
<keyword evidence="1" id="KW-0812">Transmembrane</keyword>
<organism evidence="2 3">
    <name type="scientific">Candidatus Onthousia excrementipullorum</name>
    <dbReference type="NCBI Taxonomy" id="2840884"/>
    <lineage>
        <taxon>Bacteria</taxon>
        <taxon>Bacillati</taxon>
        <taxon>Bacillota</taxon>
        <taxon>Bacilli</taxon>
        <taxon>Candidatus Onthousia</taxon>
    </lineage>
</organism>
<keyword evidence="1" id="KW-0472">Membrane</keyword>
<dbReference type="AlphaFoldDB" id="A0A9D1DTH3"/>
<sequence length="204" mass="21710">MDIVIEFFRDTLDGPFYIVWVVVLVILIFACIGYLAEKGIKNKKEKEKYATVDDTNNTAVVQDTVVSDVSNATQVESSPVTSIAEPASSVPVAEEVSTSGVNNTDAVQNNVINEPEVQTVNSSVVTPTVSEVTTSVNSNNTATVEAPQVEVSQPNNVVTPTVVNPQIEQTTNNTVSTDNVNAPSSEVSQVVIPTINQDGNNNTV</sequence>
<comment type="caution">
    <text evidence="2">The sequence shown here is derived from an EMBL/GenBank/DDBJ whole genome shotgun (WGS) entry which is preliminary data.</text>
</comment>
<name>A0A9D1DTH3_9FIRM</name>
<evidence type="ECO:0000256" key="1">
    <source>
        <dbReference type="SAM" id="Phobius"/>
    </source>
</evidence>
<dbReference type="EMBL" id="DVHC01000023">
    <property type="protein sequence ID" value="HIR58814.1"/>
    <property type="molecule type" value="Genomic_DNA"/>
</dbReference>
<evidence type="ECO:0000313" key="2">
    <source>
        <dbReference type="EMBL" id="HIR58814.1"/>
    </source>
</evidence>
<protein>
    <submittedName>
        <fullName evidence="2">Uncharacterized protein</fullName>
    </submittedName>
</protein>
<gene>
    <name evidence="2" type="ORF">IAB38_02080</name>
</gene>
<accession>A0A9D1DTH3</accession>